<dbReference type="GO" id="GO:0006508">
    <property type="term" value="P:proteolysis"/>
    <property type="evidence" value="ECO:0007669"/>
    <property type="project" value="UniProtKB-KW"/>
</dbReference>
<evidence type="ECO:0000256" key="2">
    <source>
        <dbReference type="ARBA" id="ARBA00022670"/>
    </source>
</evidence>
<dbReference type="Gene3D" id="2.40.10.10">
    <property type="entry name" value="Trypsin-like serine proteases"/>
    <property type="match status" value="2"/>
</dbReference>
<feature type="active site" description="Charge relay system" evidence="8">
    <location>
        <position position="214"/>
    </location>
</feature>
<comment type="caution">
    <text evidence="12">The sequence shown here is derived from an EMBL/GenBank/DDBJ whole genome shotgun (WGS) entry which is preliminary data.</text>
</comment>
<protein>
    <submittedName>
        <fullName evidence="12">Peptidase</fullName>
    </submittedName>
</protein>
<keyword evidence="6" id="KW-0865">Zymogen</keyword>
<keyword evidence="2" id="KW-0645">Protease</keyword>
<dbReference type="InterPro" id="IPR001316">
    <property type="entry name" value="Pept_S1A_streptogrisin"/>
</dbReference>
<accession>A0A229S2T5</accession>
<dbReference type="EMBL" id="NMQT01000077">
    <property type="protein sequence ID" value="OXM53247.1"/>
    <property type="molecule type" value="Genomic_DNA"/>
</dbReference>
<feature type="active site" description="Charge relay system" evidence="8">
    <location>
        <position position="290"/>
    </location>
</feature>
<dbReference type="CDD" id="cd21112">
    <property type="entry name" value="alphaLP-like"/>
    <property type="match status" value="1"/>
</dbReference>
<feature type="chain" id="PRO_5012398458" evidence="10">
    <location>
        <begin position="22"/>
        <end position="329"/>
    </location>
</feature>
<name>A0A229S2T5_9PSEU</name>
<evidence type="ECO:0000256" key="6">
    <source>
        <dbReference type="ARBA" id="ARBA00023145"/>
    </source>
</evidence>
<dbReference type="Gene3D" id="3.30.300.50">
    <property type="match status" value="1"/>
</dbReference>
<keyword evidence="3 10" id="KW-0732">Signal</keyword>
<evidence type="ECO:0000256" key="4">
    <source>
        <dbReference type="ARBA" id="ARBA00022801"/>
    </source>
</evidence>
<feature type="domain" description="Peptidase S1A alpha-lytic prodomain" evidence="11">
    <location>
        <begin position="82"/>
        <end position="136"/>
    </location>
</feature>
<proteinExistence type="inferred from homology"/>
<organism evidence="12 13">
    <name type="scientific">Amycolatopsis thailandensis</name>
    <dbReference type="NCBI Taxonomy" id="589330"/>
    <lineage>
        <taxon>Bacteria</taxon>
        <taxon>Bacillati</taxon>
        <taxon>Actinomycetota</taxon>
        <taxon>Actinomycetes</taxon>
        <taxon>Pseudonocardiales</taxon>
        <taxon>Pseudonocardiaceae</taxon>
        <taxon>Amycolatopsis</taxon>
    </lineage>
</organism>
<evidence type="ECO:0000256" key="5">
    <source>
        <dbReference type="ARBA" id="ARBA00022825"/>
    </source>
</evidence>
<evidence type="ECO:0000256" key="9">
    <source>
        <dbReference type="PIRSR" id="PIRSR001134-2"/>
    </source>
</evidence>
<dbReference type="SUPFAM" id="SSF50494">
    <property type="entry name" value="Trypsin-like serine proteases"/>
    <property type="match status" value="1"/>
</dbReference>
<evidence type="ECO:0000313" key="12">
    <source>
        <dbReference type="EMBL" id="OXM53247.1"/>
    </source>
</evidence>
<keyword evidence="5" id="KW-0720">Serine protease</keyword>
<dbReference type="InterPro" id="IPR004236">
    <property type="entry name" value="Pept_S1_alpha_lytic"/>
</dbReference>
<feature type="signal peptide" evidence="10">
    <location>
        <begin position="1"/>
        <end position="21"/>
    </location>
</feature>
<dbReference type="PRINTS" id="PR00861">
    <property type="entry name" value="ALYTICPTASE"/>
</dbReference>
<comment type="similarity">
    <text evidence="1">Belongs to the peptidase S1 family.</text>
</comment>
<dbReference type="InterPro" id="IPR043504">
    <property type="entry name" value="Peptidase_S1_PA_chymotrypsin"/>
</dbReference>
<evidence type="ECO:0000313" key="13">
    <source>
        <dbReference type="Proteomes" id="UP000215223"/>
    </source>
</evidence>
<evidence type="ECO:0000256" key="3">
    <source>
        <dbReference type="ARBA" id="ARBA00022729"/>
    </source>
</evidence>
<dbReference type="InterPro" id="IPR009003">
    <property type="entry name" value="Peptidase_S1_PA"/>
</dbReference>
<feature type="active site" description="Charge relay system" evidence="8">
    <location>
        <position position="187"/>
    </location>
</feature>
<sequence length="329" mass="33565">MRYRRLLTLFAALIALLAATAAIPATSSAQGSVDVATRVADSVGFASGGIHLENGKAVVNVVDDAAERKVRSAGLKAKKVKRSLSALTAVKNQLDKITNVPQTAWGIDTSANQVVVTVYDTAAKTSADRVTAAAAAFGDSVRVERRTGKLSLHIAGGEQISSSAGANCSLGFNVTRDGQPFMLTAGHCTNAGGTWSGGDVTGAPVVASDCPGADTGLLSRPNGTGPGQIVNGQRITSAAVPLVGQQIQSHGKTTGTRAGRIIAVNQSVNTDVGVINNTFIAEIVTLPGDSGGPAYAGTRGLGTLSGGDDRVSFYYPLTLAMQAYRLKLA</sequence>
<evidence type="ECO:0000256" key="8">
    <source>
        <dbReference type="PIRSR" id="PIRSR001134-1"/>
    </source>
</evidence>
<evidence type="ECO:0000256" key="7">
    <source>
        <dbReference type="ARBA" id="ARBA00023157"/>
    </source>
</evidence>
<keyword evidence="4" id="KW-0378">Hydrolase</keyword>
<gene>
    <name evidence="12" type="ORF">CFP71_22280</name>
</gene>
<evidence type="ECO:0000256" key="10">
    <source>
        <dbReference type="SAM" id="SignalP"/>
    </source>
</evidence>
<dbReference type="Pfam" id="PF02983">
    <property type="entry name" value="Pro_Al_protease"/>
    <property type="match status" value="1"/>
</dbReference>
<dbReference type="Proteomes" id="UP000215223">
    <property type="component" value="Unassembled WGS sequence"/>
</dbReference>
<dbReference type="InterPro" id="IPR035070">
    <property type="entry name" value="Streptogrisin_prodomain"/>
</dbReference>
<dbReference type="RefSeq" id="WP_093935883.1">
    <property type="nucleotide sequence ID" value="NZ_NMQT01000077.1"/>
</dbReference>
<dbReference type="PIRSF" id="PIRSF001134">
    <property type="entry name" value="Streptogrisin"/>
    <property type="match status" value="1"/>
</dbReference>
<keyword evidence="7 9" id="KW-1015">Disulfide bond</keyword>
<dbReference type="OrthoDB" id="8781117at2"/>
<dbReference type="AlphaFoldDB" id="A0A229S2T5"/>
<keyword evidence="13" id="KW-1185">Reference proteome</keyword>
<reference evidence="12 13" key="1">
    <citation type="submission" date="2017-07" db="EMBL/GenBank/DDBJ databases">
        <title>Amycolatopsis thailandensis Genome sequencing and assembly.</title>
        <authorList>
            <person name="Kaur N."/>
            <person name="Mayilraj S."/>
        </authorList>
    </citation>
    <scope>NUCLEOTIDE SEQUENCE [LARGE SCALE GENOMIC DNA]</scope>
    <source>
        <strain evidence="12 13">JCM 16380</strain>
    </source>
</reference>
<evidence type="ECO:0000259" key="11">
    <source>
        <dbReference type="Pfam" id="PF02983"/>
    </source>
</evidence>
<dbReference type="GO" id="GO:0004252">
    <property type="term" value="F:serine-type endopeptidase activity"/>
    <property type="evidence" value="ECO:0007669"/>
    <property type="project" value="InterPro"/>
</dbReference>
<evidence type="ECO:0000256" key="1">
    <source>
        <dbReference type="ARBA" id="ARBA00007664"/>
    </source>
</evidence>
<feature type="disulfide bond" evidence="9">
    <location>
        <begin position="168"/>
        <end position="188"/>
    </location>
</feature>
<dbReference type="GO" id="GO:0005576">
    <property type="term" value="C:extracellular region"/>
    <property type="evidence" value="ECO:0007669"/>
    <property type="project" value="InterPro"/>
</dbReference>